<dbReference type="EMBL" id="CAMKVN010024510">
    <property type="protein sequence ID" value="CAI2200482.1"/>
    <property type="molecule type" value="Genomic_DNA"/>
</dbReference>
<accession>A0A9W4TBZ2</accession>
<gene>
    <name evidence="1" type="ORF">FWILDA_LOCUS19590</name>
</gene>
<keyword evidence="2" id="KW-1185">Reference proteome</keyword>
<evidence type="ECO:0000313" key="1">
    <source>
        <dbReference type="EMBL" id="CAI2200482.1"/>
    </source>
</evidence>
<name>A0A9W4TBZ2_9GLOM</name>
<feature type="non-terminal residue" evidence="1">
    <location>
        <position position="1"/>
    </location>
</feature>
<sequence length="85" mass="9612">VSRSTIVALETSAISSALTIEELAFTIWDSDVIISSGLEIDSMIEIFIPAFWRKSTILQPNKRQERNFSNIYATHNRIVGKIPLF</sequence>
<comment type="caution">
    <text evidence="1">The sequence shown here is derived from an EMBL/GenBank/DDBJ whole genome shotgun (WGS) entry which is preliminary data.</text>
</comment>
<protein>
    <submittedName>
        <fullName evidence="1">17245_t:CDS:1</fullName>
    </submittedName>
</protein>
<dbReference type="AlphaFoldDB" id="A0A9W4TBZ2"/>
<proteinExistence type="predicted"/>
<organism evidence="1 2">
    <name type="scientific">Funneliformis geosporum</name>
    <dbReference type="NCBI Taxonomy" id="1117311"/>
    <lineage>
        <taxon>Eukaryota</taxon>
        <taxon>Fungi</taxon>
        <taxon>Fungi incertae sedis</taxon>
        <taxon>Mucoromycota</taxon>
        <taxon>Glomeromycotina</taxon>
        <taxon>Glomeromycetes</taxon>
        <taxon>Glomerales</taxon>
        <taxon>Glomeraceae</taxon>
        <taxon>Funneliformis</taxon>
    </lineage>
</organism>
<reference evidence="1" key="1">
    <citation type="submission" date="2022-08" db="EMBL/GenBank/DDBJ databases">
        <authorList>
            <person name="Kallberg Y."/>
            <person name="Tangrot J."/>
            <person name="Rosling A."/>
        </authorList>
    </citation>
    <scope>NUCLEOTIDE SEQUENCE</scope>
    <source>
        <strain evidence="1">Wild A</strain>
    </source>
</reference>
<evidence type="ECO:0000313" key="2">
    <source>
        <dbReference type="Proteomes" id="UP001153678"/>
    </source>
</evidence>
<dbReference type="Proteomes" id="UP001153678">
    <property type="component" value="Unassembled WGS sequence"/>
</dbReference>